<dbReference type="RefSeq" id="WP_344809392.1">
    <property type="nucleotide sequence ID" value="NZ_BAABAB010000050.1"/>
</dbReference>
<evidence type="ECO:0000313" key="2">
    <source>
        <dbReference type="Proteomes" id="UP001501490"/>
    </source>
</evidence>
<evidence type="ECO:0000313" key="1">
    <source>
        <dbReference type="EMBL" id="GAA3639810.1"/>
    </source>
</evidence>
<proteinExistence type="predicted"/>
<protein>
    <submittedName>
        <fullName evidence="1">Uncharacterized protein</fullName>
    </submittedName>
</protein>
<reference evidence="2" key="1">
    <citation type="journal article" date="2019" name="Int. J. Syst. Evol. Microbiol.">
        <title>The Global Catalogue of Microorganisms (GCM) 10K type strain sequencing project: providing services to taxonomists for standard genome sequencing and annotation.</title>
        <authorList>
            <consortium name="The Broad Institute Genomics Platform"/>
            <consortium name="The Broad Institute Genome Sequencing Center for Infectious Disease"/>
            <person name="Wu L."/>
            <person name="Ma J."/>
        </authorList>
    </citation>
    <scope>NUCLEOTIDE SEQUENCE [LARGE SCALE GENOMIC DNA]</scope>
    <source>
        <strain evidence="2">JCM 16929</strain>
    </source>
</reference>
<name>A0ABP7ATT3_9ACTN</name>
<keyword evidence="2" id="KW-1185">Reference proteome</keyword>
<organism evidence="1 2">
    <name type="scientific">Microlunatus ginsengisoli</name>
    <dbReference type="NCBI Taxonomy" id="363863"/>
    <lineage>
        <taxon>Bacteria</taxon>
        <taxon>Bacillati</taxon>
        <taxon>Actinomycetota</taxon>
        <taxon>Actinomycetes</taxon>
        <taxon>Propionibacteriales</taxon>
        <taxon>Propionibacteriaceae</taxon>
        <taxon>Microlunatus</taxon>
    </lineage>
</organism>
<accession>A0ABP7ATT3</accession>
<dbReference type="Proteomes" id="UP001501490">
    <property type="component" value="Unassembled WGS sequence"/>
</dbReference>
<dbReference type="EMBL" id="BAABAB010000050">
    <property type="protein sequence ID" value="GAA3639810.1"/>
    <property type="molecule type" value="Genomic_DNA"/>
</dbReference>
<sequence>MSGFMTFLLIVGLLIVVLEFSRRRHGLYVGPHGRDLSADRDRDRVLHDLRARRED</sequence>
<gene>
    <name evidence="1" type="ORF">GCM10022236_47930</name>
</gene>
<comment type="caution">
    <text evidence="1">The sequence shown here is derived from an EMBL/GenBank/DDBJ whole genome shotgun (WGS) entry which is preliminary data.</text>
</comment>